<keyword evidence="7" id="KW-1185">Reference proteome</keyword>
<keyword evidence="5 6" id="KW-0143">Chaperone</keyword>
<dbReference type="GeneID" id="108622090"/>
<dbReference type="Proteomes" id="UP000694925">
    <property type="component" value="Unplaced"/>
</dbReference>
<evidence type="ECO:0000256" key="1">
    <source>
        <dbReference type="ARBA" id="ARBA00004305"/>
    </source>
</evidence>
<reference evidence="8" key="1">
    <citation type="submission" date="2025-08" db="UniProtKB">
        <authorList>
            <consortium name="RefSeq"/>
        </authorList>
    </citation>
    <scope>IDENTIFICATION</scope>
    <source>
        <tissue evidence="8">Whole body</tissue>
    </source>
</reference>
<dbReference type="GO" id="GO:0006105">
    <property type="term" value="P:succinate metabolic process"/>
    <property type="evidence" value="ECO:0007669"/>
    <property type="project" value="TreeGrafter"/>
</dbReference>
<evidence type="ECO:0000313" key="8">
    <source>
        <dbReference type="RefSeq" id="XP_017875244.1"/>
    </source>
</evidence>
<dbReference type="RefSeq" id="XP_017875244.1">
    <property type="nucleotide sequence ID" value="XM_018019755.2"/>
</dbReference>
<organism evidence="7 8">
    <name type="scientific">Ceratina calcarata</name>
    <dbReference type="NCBI Taxonomy" id="156304"/>
    <lineage>
        <taxon>Eukaryota</taxon>
        <taxon>Metazoa</taxon>
        <taxon>Ecdysozoa</taxon>
        <taxon>Arthropoda</taxon>
        <taxon>Hexapoda</taxon>
        <taxon>Insecta</taxon>
        <taxon>Pterygota</taxon>
        <taxon>Neoptera</taxon>
        <taxon>Endopterygota</taxon>
        <taxon>Hymenoptera</taxon>
        <taxon>Apocrita</taxon>
        <taxon>Aculeata</taxon>
        <taxon>Apoidea</taxon>
        <taxon>Anthophila</taxon>
        <taxon>Apidae</taxon>
        <taxon>Ceratina</taxon>
        <taxon>Zadontomerus</taxon>
    </lineage>
</organism>
<gene>
    <name evidence="8" type="primary">LOC108622090</name>
</gene>
<evidence type="ECO:0000256" key="6">
    <source>
        <dbReference type="RuleBase" id="RU368039"/>
    </source>
</evidence>
<dbReference type="InterPro" id="IPR008381">
    <property type="entry name" value="SDHAF3/Sdh7"/>
</dbReference>
<evidence type="ECO:0000256" key="3">
    <source>
        <dbReference type="ARBA" id="ARBA00022946"/>
    </source>
</evidence>
<dbReference type="CTD" id="57001"/>
<dbReference type="GO" id="GO:0034553">
    <property type="term" value="P:mitochondrial respiratory chain complex II assembly"/>
    <property type="evidence" value="ECO:0007669"/>
    <property type="project" value="UniProtKB-UniRule"/>
</dbReference>
<keyword evidence="4 6" id="KW-0496">Mitochondrion</keyword>
<dbReference type="GO" id="GO:0005758">
    <property type="term" value="C:mitochondrial intermembrane space"/>
    <property type="evidence" value="ECO:0007669"/>
    <property type="project" value="TreeGrafter"/>
</dbReference>
<dbReference type="AlphaFoldDB" id="A0AAJ7IRP3"/>
<dbReference type="PANTHER" id="PTHR13137">
    <property type="entry name" value="DC11 ACN9 HOMOLOG"/>
    <property type="match status" value="1"/>
</dbReference>
<keyword evidence="3" id="KW-0809">Transit peptide</keyword>
<dbReference type="PANTHER" id="PTHR13137:SF6">
    <property type="entry name" value="SUCCINATE DEHYDROGENASE ASSEMBLY FACTOR 3, MITOCHONDRIAL"/>
    <property type="match status" value="1"/>
</dbReference>
<evidence type="ECO:0000256" key="4">
    <source>
        <dbReference type="ARBA" id="ARBA00023128"/>
    </source>
</evidence>
<comment type="subunit">
    <text evidence="6">Interacts with the iron-sulfur protein subunit within the SDH catalytic dimer.</text>
</comment>
<comment type="subcellular location">
    <subcellularLocation>
        <location evidence="1 6">Mitochondrion matrix</location>
    </subcellularLocation>
</comment>
<dbReference type="KEGG" id="ccal:108622090"/>
<comment type="similarity">
    <text evidence="2 6">Belongs to the complex I LYR family. SDHAF3 subfamily.</text>
</comment>
<sequence>MSSLTHVQRVRMLYKTILRLHRGLPAEIQALGTSYVQDEFRRHKNCDEVAAIIFLNEWTEYTVMLAKQLGLRGPHTAKPLGKVLKDEDINKFTDEQVYQLYELMLAASGKSDKNAKDV</sequence>
<evidence type="ECO:0000256" key="2">
    <source>
        <dbReference type="ARBA" id="ARBA00006020"/>
    </source>
</evidence>
<dbReference type="CDD" id="cd20270">
    <property type="entry name" value="Complex1_LYR_SDHAF3_LYRM10"/>
    <property type="match status" value="1"/>
</dbReference>
<comment type="function">
    <text evidence="6">Plays an essential role in the assembly of succinate dehydrogenase (SDH), an enzyme complex (also referred to as respiratory complex II) that is a component of both the tricarboxylic acid (TCA) cycle and the mitochondrial electron transport chain, and which couples the oxidation of succinate to fumarate with the reduction of ubiquinone (coenzyme Q) to ubiquinol. Promotes maturation of the iron-sulfur protein subunit of the SDH catalytic dimer, protecting it from the deleterious effects of oxidants. May act together with SDHAF1.</text>
</comment>
<dbReference type="GO" id="GO:0005759">
    <property type="term" value="C:mitochondrial matrix"/>
    <property type="evidence" value="ECO:0007669"/>
    <property type="project" value="UniProtKB-SubCell"/>
</dbReference>
<protein>
    <recommendedName>
        <fullName evidence="6">Succinate dehydrogenase assembly factor 3</fullName>
        <shortName evidence="6">SDH assembly factor 3</shortName>
        <shortName evidence="6">SDHAF3</shortName>
    </recommendedName>
</protein>
<dbReference type="Pfam" id="PF13233">
    <property type="entry name" value="Complex1_LYR_2"/>
    <property type="match status" value="1"/>
</dbReference>
<evidence type="ECO:0000313" key="7">
    <source>
        <dbReference type="Proteomes" id="UP000694925"/>
    </source>
</evidence>
<proteinExistence type="inferred from homology"/>
<evidence type="ECO:0000256" key="5">
    <source>
        <dbReference type="ARBA" id="ARBA00023186"/>
    </source>
</evidence>
<name>A0AAJ7IRP3_9HYME</name>
<accession>A0AAJ7IRP3</accession>